<dbReference type="EnsemblMetazoa" id="AFAF007609-RA">
    <property type="protein sequence ID" value="AFAF007609-PA"/>
    <property type="gene ID" value="AFAF007609"/>
</dbReference>
<feature type="domain" description="C3H1-type" evidence="10">
    <location>
        <begin position="201"/>
        <end position="228"/>
    </location>
</feature>
<keyword evidence="1 5" id="KW-0863">Zinc-finger</keyword>
<dbReference type="InterPro" id="IPR039780">
    <property type="entry name" value="Mot2"/>
</dbReference>
<sequence>MFRFLALLIIVNMMNNSSGDEQVECPLCMEPLEVDDLNFYPCTCGYQICRFCWHRIRTDENELCPACRKAYPENPADFTPLSQEQIAAFKAEKRQRDQQRRAKISENRKHLANVRVVQKNLVFVVGLPPRLADPEILKKHEYFGKYGKIHKVVINPSTTYAGVQGPSASAYVTYINNNDALRAIQSVNNIMIDGRLIKTSLGTTKYCSHFMKNQTCPKPDCMYLHELGDQEASFTKEEMHQGKHQEYEKRLHDAMQAQLGLTSAAGANSQNGGGSGNSSSGGATATGGGGGGGASTASTMAGLVSSSSAAAVVAAAAGGGTTAAAAVAAAALIPPAAAAAAAAPSAA</sequence>
<dbReference type="GO" id="GO:0005634">
    <property type="term" value="C:nucleus"/>
    <property type="evidence" value="ECO:0007669"/>
    <property type="project" value="UniProtKB-SubCell"/>
</dbReference>
<dbReference type="GO" id="GO:0030014">
    <property type="term" value="C:CCR4-NOT complex"/>
    <property type="evidence" value="ECO:0007669"/>
    <property type="project" value="InterPro"/>
</dbReference>
<dbReference type="PANTHER" id="PTHR12603">
    <property type="entry name" value="CCR4-NOT TRANSCRIPTION COMPLEX RELATED"/>
    <property type="match status" value="1"/>
</dbReference>
<dbReference type="PANTHER" id="PTHR12603:SF0">
    <property type="entry name" value="CCR4-NOT TRANSCRIPTION COMPLEX SUBUNIT 4"/>
    <property type="match status" value="1"/>
</dbReference>
<dbReference type="GO" id="GO:0008270">
    <property type="term" value="F:zinc ion binding"/>
    <property type="evidence" value="ECO:0007669"/>
    <property type="project" value="UniProtKB-KW"/>
</dbReference>
<keyword evidence="12" id="KW-1185">Reference proteome</keyword>
<feature type="region of interest" description="Disordered" evidence="6">
    <location>
        <begin position="264"/>
        <end position="296"/>
    </location>
</feature>
<dbReference type="InterPro" id="IPR013083">
    <property type="entry name" value="Znf_RING/FYVE/PHD"/>
</dbReference>
<accession>A0A182QCV5</accession>
<dbReference type="InterPro" id="IPR012677">
    <property type="entry name" value="Nucleotide-bd_a/b_plait_sf"/>
</dbReference>
<evidence type="ECO:0000256" key="1">
    <source>
        <dbReference type="ARBA" id="ARBA00022771"/>
    </source>
</evidence>
<feature type="chain" id="PRO_5046687891" description="CCR4-NOT transcription complex subunit 4" evidence="7">
    <location>
        <begin position="20"/>
        <end position="347"/>
    </location>
</feature>
<dbReference type="GO" id="GO:0061630">
    <property type="term" value="F:ubiquitin protein ligase activity"/>
    <property type="evidence" value="ECO:0007669"/>
    <property type="project" value="UniProtKB-EC"/>
</dbReference>
<dbReference type="STRING" id="69004.A0A182QCV5"/>
<dbReference type="InterPro" id="IPR034261">
    <property type="entry name" value="CNOT4_RRM"/>
</dbReference>
<feature type="signal peptide" evidence="7">
    <location>
        <begin position="1"/>
        <end position="19"/>
    </location>
</feature>
<reference evidence="11" key="2">
    <citation type="submission" date="2020-05" db="UniProtKB">
        <authorList>
            <consortium name="EnsemblMetazoa"/>
        </authorList>
    </citation>
    <scope>IDENTIFICATION</scope>
    <source>
        <strain evidence="11">FAR1</strain>
    </source>
</reference>
<dbReference type="SUPFAM" id="SSF54928">
    <property type="entry name" value="RNA-binding domain, RBD"/>
    <property type="match status" value="1"/>
</dbReference>
<dbReference type="SMART" id="SM00361">
    <property type="entry name" value="RRM_1"/>
    <property type="match status" value="1"/>
</dbReference>
<evidence type="ECO:0000259" key="10">
    <source>
        <dbReference type="PROSITE" id="PS50103"/>
    </source>
</evidence>
<evidence type="ECO:0000313" key="11">
    <source>
        <dbReference type="EnsemblMetazoa" id="AFAF007609-PA"/>
    </source>
</evidence>
<dbReference type="Pfam" id="PF14570">
    <property type="entry name" value="zf-RING_4"/>
    <property type="match status" value="1"/>
</dbReference>
<keyword evidence="2 5" id="KW-0862">Zinc</keyword>
<dbReference type="PROSITE" id="PS50103">
    <property type="entry name" value="ZF_C3H1"/>
    <property type="match status" value="1"/>
</dbReference>
<dbReference type="GO" id="GO:0016567">
    <property type="term" value="P:protein ubiquitination"/>
    <property type="evidence" value="ECO:0007669"/>
    <property type="project" value="TreeGrafter"/>
</dbReference>
<dbReference type="GO" id="GO:0003723">
    <property type="term" value="F:RNA binding"/>
    <property type="evidence" value="ECO:0007669"/>
    <property type="project" value="UniProtKB-UniRule"/>
</dbReference>
<dbReference type="AlphaFoldDB" id="A0A182QCV5"/>
<dbReference type="InterPro" id="IPR039515">
    <property type="entry name" value="NOT4_mRING-HC-C4C4"/>
</dbReference>
<proteinExistence type="predicted"/>
<protein>
    <recommendedName>
        <fullName evidence="13">CCR4-NOT transcription complex subunit 4</fullName>
    </recommendedName>
</protein>
<evidence type="ECO:0000256" key="6">
    <source>
        <dbReference type="SAM" id="MobiDB-lite"/>
    </source>
</evidence>
<dbReference type="InterPro" id="IPR001841">
    <property type="entry name" value="Znf_RING"/>
</dbReference>
<evidence type="ECO:0008006" key="13">
    <source>
        <dbReference type="Google" id="ProtNLM"/>
    </source>
</evidence>
<keyword evidence="3 4" id="KW-0694">RNA-binding</keyword>
<name>A0A182QCV5_9DIPT</name>
<dbReference type="VEuPathDB" id="VectorBase:AFAF007609"/>
<evidence type="ECO:0000256" key="7">
    <source>
        <dbReference type="SAM" id="SignalP"/>
    </source>
</evidence>
<dbReference type="GO" id="GO:0005829">
    <property type="term" value="C:cytosol"/>
    <property type="evidence" value="ECO:0007669"/>
    <property type="project" value="UniProtKB-ARBA"/>
</dbReference>
<evidence type="ECO:0000256" key="3">
    <source>
        <dbReference type="ARBA" id="ARBA00022884"/>
    </source>
</evidence>
<evidence type="ECO:0000256" key="2">
    <source>
        <dbReference type="ARBA" id="ARBA00022833"/>
    </source>
</evidence>
<feature type="compositionally biased region" description="Gly residues" evidence="6">
    <location>
        <begin position="284"/>
        <end position="294"/>
    </location>
</feature>
<dbReference type="InterPro" id="IPR000504">
    <property type="entry name" value="RRM_dom"/>
</dbReference>
<dbReference type="Gene3D" id="3.30.40.10">
    <property type="entry name" value="Zinc/RING finger domain, C3HC4 (zinc finger)"/>
    <property type="match status" value="1"/>
</dbReference>
<feature type="zinc finger region" description="C3H1-type" evidence="5">
    <location>
        <begin position="201"/>
        <end position="228"/>
    </location>
</feature>
<evidence type="ECO:0000256" key="4">
    <source>
        <dbReference type="PROSITE-ProRule" id="PRU00176"/>
    </source>
</evidence>
<organism evidence="11 12">
    <name type="scientific">Anopheles farauti</name>
    <dbReference type="NCBI Taxonomy" id="69004"/>
    <lineage>
        <taxon>Eukaryota</taxon>
        <taxon>Metazoa</taxon>
        <taxon>Ecdysozoa</taxon>
        <taxon>Arthropoda</taxon>
        <taxon>Hexapoda</taxon>
        <taxon>Insecta</taxon>
        <taxon>Pterygota</taxon>
        <taxon>Neoptera</taxon>
        <taxon>Endopterygota</taxon>
        <taxon>Diptera</taxon>
        <taxon>Nematocera</taxon>
        <taxon>Culicoidea</taxon>
        <taxon>Culicidae</taxon>
        <taxon>Anophelinae</taxon>
        <taxon>Anopheles</taxon>
    </lineage>
</organism>
<evidence type="ECO:0000259" key="8">
    <source>
        <dbReference type="PROSITE" id="PS50089"/>
    </source>
</evidence>
<dbReference type="InterPro" id="IPR000571">
    <property type="entry name" value="Znf_CCCH"/>
</dbReference>
<dbReference type="PROSITE" id="PS50102">
    <property type="entry name" value="RRM"/>
    <property type="match status" value="1"/>
</dbReference>
<dbReference type="CDD" id="cd16618">
    <property type="entry name" value="mRING-HC-C4C4_CNOT4"/>
    <property type="match status" value="1"/>
</dbReference>
<dbReference type="Pfam" id="PF00076">
    <property type="entry name" value="RRM_1"/>
    <property type="match status" value="1"/>
</dbReference>
<evidence type="ECO:0000313" key="12">
    <source>
        <dbReference type="Proteomes" id="UP000075886"/>
    </source>
</evidence>
<keyword evidence="7" id="KW-0732">Signal</keyword>
<evidence type="ECO:0000259" key="9">
    <source>
        <dbReference type="PROSITE" id="PS50102"/>
    </source>
</evidence>
<dbReference type="SUPFAM" id="SSF57850">
    <property type="entry name" value="RING/U-box"/>
    <property type="match status" value="1"/>
</dbReference>
<dbReference type="PROSITE" id="PS50089">
    <property type="entry name" value="ZF_RING_2"/>
    <property type="match status" value="1"/>
</dbReference>
<keyword evidence="5" id="KW-0479">Metal-binding</keyword>
<dbReference type="Gene3D" id="3.30.70.330">
    <property type="match status" value="1"/>
</dbReference>
<evidence type="ECO:0000256" key="5">
    <source>
        <dbReference type="PROSITE-ProRule" id="PRU00723"/>
    </source>
</evidence>
<feature type="domain" description="RING-type" evidence="8">
    <location>
        <begin position="25"/>
        <end position="68"/>
    </location>
</feature>
<dbReference type="CDD" id="cd12438">
    <property type="entry name" value="RRM_CNOT4"/>
    <property type="match status" value="1"/>
</dbReference>
<dbReference type="InterPro" id="IPR003954">
    <property type="entry name" value="RRM_euk-type"/>
</dbReference>
<dbReference type="InterPro" id="IPR035979">
    <property type="entry name" value="RBD_domain_sf"/>
</dbReference>
<dbReference type="EMBL" id="AXCN02000696">
    <property type="status" value="NOT_ANNOTATED_CDS"/>
    <property type="molecule type" value="Genomic_DNA"/>
</dbReference>
<reference evidence="12" key="1">
    <citation type="submission" date="2014-01" db="EMBL/GenBank/DDBJ databases">
        <title>The Genome Sequence of Anopheles farauti FAR1 (V2).</title>
        <authorList>
            <consortium name="The Broad Institute Genomics Platform"/>
            <person name="Neafsey D.E."/>
            <person name="Besansky N."/>
            <person name="Howell P."/>
            <person name="Walton C."/>
            <person name="Young S.K."/>
            <person name="Zeng Q."/>
            <person name="Gargeya S."/>
            <person name="Fitzgerald M."/>
            <person name="Haas B."/>
            <person name="Abouelleil A."/>
            <person name="Allen A.W."/>
            <person name="Alvarado L."/>
            <person name="Arachchi H.M."/>
            <person name="Berlin A.M."/>
            <person name="Chapman S.B."/>
            <person name="Gainer-Dewar J."/>
            <person name="Goldberg J."/>
            <person name="Griggs A."/>
            <person name="Gujja S."/>
            <person name="Hansen M."/>
            <person name="Howarth C."/>
            <person name="Imamovic A."/>
            <person name="Ireland A."/>
            <person name="Larimer J."/>
            <person name="McCowan C."/>
            <person name="Murphy C."/>
            <person name="Pearson M."/>
            <person name="Poon T.W."/>
            <person name="Priest M."/>
            <person name="Roberts A."/>
            <person name="Saif S."/>
            <person name="Shea T."/>
            <person name="Sisk P."/>
            <person name="Sykes S."/>
            <person name="Wortman J."/>
            <person name="Nusbaum C."/>
            <person name="Birren B."/>
        </authorList>
    </citation>
    <scope>NUCLEOTIDE SEQUENCE [LARGE SCALE GENOMIC DNA]</scope>
    <source>
        <strain evidence="12">FAR1</strain>
    </source>
</reference>
<dbReference type="Proteomes" id="UP000075886">
    <property type="component" value="Unassembled WGS sequence"/>
</dbReference>
<feature type="domain" description="RRM" evidence="9">
    <location>
        <begin position="120"/>
        <end position="204"/>
    </location>
</feature>